<evidence type="ECO:0000256" key="10">
    <source>
        <dbReference type="RuleBase" id="RU910715"/>
    </source>
</evidence>
<proteinExistence type="inferred from homology"/>
<evidence type="ECO:0000256" key="6">
    <source>
        <dbReference type="ARBA" id="ARBA00022692"/>
    </source>
</evidence>
<keyword evidence="12" id="KW-1185">Reference proteome</keyword>
<feature type="transmembrane region" description="Helical" evidence="10">
    <location>
        <begin position="46"/>
        <end position="66"/>
    </location>
</feature>
<dbReference type="GO" id="GO:0051119">
    <property type="term" value="F:sugar transmembrane transporter activity"/>
    <property type="evidence" value="ECO:0007669"/>
    <property type="project" value="InterPro"/>
</dbReference>
<dbReference type="Proteomes" id="UP001443914">
    <property type="component" value="Unassembled WGS sequence"/>
</dbReference>
<keyword evidence="9 10" id="KW-0472">Membrane</keyword>
<dbReference type="PANTHER" id="PTHR10791:SF157">
    <property type="entry name" value="BIDIRECTIONAL SUGAR TRANSPORTER SWEET"/>
    <property type="match status" value="1"/>
</dbReference>
<evidence type="ECO:0000256" key="5">
    <source>
        <dbReference type="ARBA" id="ARBA00022597"/>
    </source>
</evidence>
<evidence type="ECO:0000313" key="11">
    <source>
        <dbReference type="EMBL" id="KAK9757023.1"/>
    </source>
</evidence>
<feature type="transmembrane region" description="Helical" evidence="10">
    <location>
        <begin position="147"/>
        <end position="165"/>
    </location>
</feature>
<dbReference type="PANTHER" id="PTHR10791">
    <property type="entry name" value="RAG1-ACTIVATING PROTEIN 1"/>
    <property type="match status" value="1"/>
</dbReference>
<dbReference type="EMBL" id="JBDFQZ010000001">
    <property type="protein sequence ID" value="KAK9757023.1"/>
    <property type="molecule type" value="Genomic_DNA"/>
</dbReference>
<dbReference type="InterPro" id="IPR047664">
    <property type="entry name" value="SWEET"/>
</dbReference>
<sequence>MALTHISHNDLMFIFGILGNIVSLGVFLAPLPTFWRIMKKKSTEGFQAIPYSVSLFSCTLLLYYAMLKSGNAMPIITINFVGFIIEAFYLTIFLIYAPAKQRVHTIKIVGLFNVASLGVIIFATMLFARGEDAHNLLSKGGVRESAVGWICAVFSVCVFAAPLTVMKMVIKTKSVEFMPFCLSFCLTLCAVIWFFYGFLIQDFYIAMPNVLGFLLGITQMILYIIYKKSPKKQKQQNFVINEDDMIKQLEIIKIGNIIEDNDDINNIIVRPQIVEIIIDDVELQGKVDNNKNNNDIMAIDEDPTVDNLPRGGLEGEI</sequence>
<keyword evidence="8 10" id="KW-1133">Transmembrane helix</keyword>
<feature type="transmembrane region" description="Helical" evidence="10">
    <location>
        <begin position="72"/>
        <end position="96"/>
    </location>
</feature>
<gene>
    <name evidence="11" type="ORF">RND81_01G135600</name>
</gene>
<comment type="function">
    <text evidence="10">Mediates both low-affinity uptake and efflux of sugar across the membrane.</text>
</comment>
<reference evidence="11" key="1">
    <citation type="submission" date="2024-03" db="EMBL/GenBank/DDBJ databases">
        <title>WGS assembly of Saponaria officinalis var. Norfolk2.</title>
        <authorList>
            <person name="Jenkins J."/>
            <person name="Shu S."/>
            <person name="Grimwood J."/>
            <person name="Barry K."/>
            <person name="Goodstein D."/>
            <person name="Schmutz J."/>
            <person name="Leebens-Mack J."/>
            <person name="Osbourn A."/>
        </authorList>
    </citation>
    <scope>NUCLEOTIDE SEQUENCE [LARGE SCALE GENOMIC DNA]</scope>
    <source>
        <strain evidence="11">JIC</strain>
    </source>
</reference>
<dbReference type="Gene3D" id="1.20.1280.290">
    <property type="match status" value="2"/>
</dbReference>
<keyword evidence="3 10" id="KW-0813">Transport</keyword>
<comment type="similarity">
    <text evidence="2 10">Belongs to the SWEET sugar transporter family.</text>
</comment>
<evidence type="ECO:0000256" key="8">
    <source>
        <dbReference type="ARBA" id="ARBA00022989"/>
    </source>
</evidence>
<keyword evidence="7" id="KW-0677">Repeat</keyword>
<evidence type="ECO:0000256" key="4">
    <source>
        <dbReference type="ARBA" id="ARBA00022475"/>
    </source>
</evidence>
<evidence type="ECO:0000256" key="1">
    <source>
        <dbReference type="ARBA" id="ARBA00004651"/>
    </source>
</evidence>
<feature type="transmembrane region" description="Helical" evidence="10">
    <location>
        <begin position="205"/>
        <end position="226"/>
    </location>
</feature>
<dbReference type="FunFam" id="1.20.1280.290:FF:000003">
    <property type="entry name" value="Bidirectional sugar transporter SWEET"/>
    <property type="match status" value="1"/>
</dbReference>
<feature type="transmembrane region" description="Helical" evidence="10">
    <location>
        <begin position="12"/>
        <end position="34"/>
    </location>
</feature>
<dbReference type="Pfam" id="PF03083">
    <property type="entry name" value="MtN3_slv"/>
    <property type="match status" value="2"/>
</dbReference>
<feature type="transmembrane region" description="Helical" evidence="10">
    <location>
        <begin position="108"/>
        <end position="127"/>
    </location>
</feature>
<keyword evidence="5 10" id="KW-0762">Sugar transport</keyword>
<evidence type="ECO:0000313" key="12">
    <source>
        <dbReference type="Proteomes" id="UP001443914"/>
    </source>
</evidence>
<comment type="subcellular location">
    <subcellularLocation>
        <location evidence="1 10">Cell membrane</location>
        <topology evidence="1 10">Multi-pass membrane protein</topology>
    </subcellularLocation>
</comment>
<feature type="transmembrane region" description="Helical" evidence="10">
    <location>
        <begin position="177"/>
        <end position="199"/>
    </location>
</feature>
<dbReference type="FunFam" id="1.20.1280.290:FF:000001">
    <property type="entry name" value="Bidirectional sugar transporter SWEET"/>
    <property type="match status" value="1"/>
</dbReference>
<dbReference type="AlphaFoldDB" id="A0AAW1NIL4"/>
<accession>A0AAW1NIL4</accession>
<keyword evidence="4" id="KW-1003">Cell membrane</keyword>
<protein>
    <recommendedName>
        <fullName evidence="10">Bidirectional sugar transporter SWEET</fullName>
    </recommendedName>
</protein>
<name>A0AAW1NIL4_SAPOF</name>
<dbReference type="GO" id="GO:0005886">
    <property type="term" value="C:plasma membrane"/>
    <property type="evidence" value="ECO:0007669"/>
    <property type="project" value="UniProtKB-SubCell"/>
</dbReference>
<keyword evidence="6 10" id="KW-0812">Transmembrane</keyword>
<evidence type="ECO:0000256" key="2">
    <source>
        <dbReference type="ARBA" id="ARBA00007809"/>
    </source>
</evidence>
<dbReference type="InterPro" id="IPR004316">
    <property type="entry name" value="SWEET_rpt"/>
</dbReference>
<organism evidence="11 12">
    <name type="scientific">Saponaria officinalis</name>
    <name type="common">Common soapwort</name>
    <name type="synonym">Lychnis saponaria</name>
    <dbReference type="NCBI Taxonomy" id="3572"/>
    <lineage>
        <taxon>Eukaryota</taxon>
        <taxon>Viridiplantae</taxon>
        <taxon>Streptophyta</taxon>
        <taxon>Embryophyta</taxon>
        <taxon>Tracheophyta</taxon>
        <taxon>Spermatophyta</taxon>
        <taxon>Magnoliopsida</taxon>
        <taxon>eudicotyledons</taxon>
        <taxon>Gunneridae</taxon>
        <taxon>Pentapetalae</taxon>
        <taxon>Caryophyllales</taxon>
        <taxon>Caryophyllaceae</taxon>
        <taxon>Caryophylleae</taxon>
        <taxon>Saponaria</taxon>
    </lineage>
</organism>
<evidence type="ECO:0000256" key="3">
    <source>
        <dbReference type="ARBA" id="ARBA00022448"/>
    </source>
</evidence>
<evidence type="ECO:0000256" key="7">
    <source>
        <dbReference type="ARBA" id="ARBA00022737"/>
    </source>
</evidence>
<comment type="caution">
    <text evidence="11">The sequence shown here is derived from an EMBL/GenBank/DDBJ whole genome shotgun (WGS) entry which is preliminary data.</text>
</comment>
<evidence type="ECO:0000256" key="9">
    <source>
        <dbReference type="ARBA" id="ARBA00023136"/>
    </source>
</evidence>